<dbReference type="InterPro" id="IPR013099">
    <property type="entry name" value="K_chnl_dom"/>
</dbReference>
<dbReference type="Gene3D" id="1.10.287.70">
    <property type="match status" value="1"/>
</dbReference>
<proteinExistence type="predicted"/>
<feature type="transmembrane region" description="Helical" evidence="1">
    <location>
        <begin position="44"/>
        <end position="62"/>
    </location>
</feature>
<feature type="transmembrane region" description="Helical" evidence="1">
    <location>
        <begin position="12"/>
        <end position="32"/>
    </location>
</feature>
<reference evidence="5 6" key="2">
    <citation type="journal article" date="2017" name="Genome Biol. Evol.">
        <title>Trajectories and Drivers of Genome Evolution in Surface-Associated Marine Phaeobacter.</title>
        <authorList>
            <person name="Freese H.M."/>
            <person name="Sikorski J."/>
            <person name="Bunk B."/>
            <person name="Scheuner C."/>
            <person name="Meier-Kolthoff J.P."/>
            <person name="Sproer C."/>
            <person name="Gram L."/>
            <person name="Overmann J."/>
        </authorList>
    </citation>
    <scope>NUCLEOTIDE SEQUENCE [LARGE SCALE GENOMIC DNA]</scope>
    <source>
        <strain evidence="3 6">P66</strain>
        <strain evidence="4 5">P88</strain>
    </source>
</reference>
<sequence>MTLIQQLLMGSLYLGICLVVEAGLLVFCIHILRERLGILQRGRRFLQISVVLAVAIGLIVFAHTLQVWIWATALIFSGAIGDWNTAIYFSLATYTTLGYGDIVLGEGMRIFAAFGAVTGLFAFGISTAFLVAALREVFLLEETAPVKDR</sequence>
<dbReference type="AlphaFoldDB" id="A0A2I7JVQ7"/>
<feature type="transmembrane region" description="Helical" evidence="1">
    <location>
        <begin position="68"/>
        <end position="89"/>
    </location>
</feature>
<dbReference type="EMBL" id="CP010725">
    <property type="protein sequence ID" value="AUQ99052.1"/>
    <property type="molecule type" value="Genomic_DNA"/>
</dbReference>
<dbReference type="EMBL" id="CP010705">
    <property type="protein sequence ID" value="AUQ94452.1"/>
    <property type="molecule type" value="Genomic_DNA"/>
</dbReference>
<dbReference type="Pfam" id="PF07885">
    <property type="entry name" value="Ion_trans_2"/>
    <property type="match status" value="1"/>
</dbReference>
<evidence type="ECO:0000313" key="5">
    <source>
        <dbReference type="Proteomes" id="UP000236447"/>
    </source>
</evidence>
<feature type="transmembrane region" description="Helical" evidence="1">
    <location>
        <begin position="110"/>
        <end position="134"/>
    </location>
</feature>
<dbReference type="Proteomes" id="UP000236447">
    <property type="component" value="Chromosome"/>
</dbReference>
<name>A0A2I7JVQ7_9RHOB</name>
<keyword evidence="1" id="KW-0472">Membrane</keyword>
<dbReference type="SUPFAM" id="SSF81324">
    <property type="entry name" value="Voltage-gated potassium channels"/>
    <property type="match status" value="1"/>
</dbReference>
<reference evidence="3 6" key="3">
    <citation type="journal article" date="2017" name="Int. J. Syst. Evol. Microbiol.">
        <title>Adaptation of Surface-Associated Bacteria to the Open Ocean: A Genomically Distinct Subpopulation of Phaeobacter gallaeciensis Colonizes Pacific Mesozooplankton.</title>
        <authorList>
            <person name="Freese H.M."/>
            <person name="Methner A."/>
            <person name="Overmann J."/>
        </authorList>
    </citation>
    <scope>NUCLEOTIDE SEQUENCE [LARGE SCALE GENOMIC DNA]</scope>
    <source>
        <strain evidence="3 6">P66</strain>
    </source>
</reference>
<dbReference type="RefSeq" id="WP_014880030.1">
    <property type="nucleotide sequence ID" value="NZ_BSKP01000001.1"/>
</dbReference>
<evidence type="ECO:0000313" key="6">
    <source>
        <dbReference type="Proteomes" id="UP000236536"/>
    </source>
</evidence>
<evidence type="ECO:0000256" key="1">
    <source>
        <dbReference type="SAM" id="Phobius"/>
    </source>
</evidence>
<evidence type="ECO:0000313" key="3">
    <source>
        <dbReference type="EMBL" id="AUQ94452.1"/>
    </source>
</evidence>
<evidence type="ECO:0000259" key="2">
    <source>
        <dbReference type="Pfam" id="PF07885"/>
    </source>
</evidence>
<dbReference type="OMA" id="AFKDWNT"/>
<gene>
    <name evidence="3" type="ORF">PhaeoP66_01669</name>
    <name evidence="4" type="ORF">PhaeoP88_01678</name>
</gene>
<organism evidence="4 5">
    <name type="scientific">Phaeobacter inhibens</name>
    <dbReference type="NCBI Taxonomy" id="221822"/>
    <lineage>
        <taxon>Bacteria</taxon>
        <taxon>Pseudomonadati</taxon>
        <taxon>Pseudomonadota</taxon>
        <taxon>Alphaproteobacteria</taxon>
        <taxon>Rhodobacterales</taxon>
        <taxon>Roseobacteraceae</taxon>
        <taxon>Phaeobacter</taxon>
    </lineage>
</organism>
<accession>A0A2I7JVQ7</accession>
<keyword evidence="1" id="KW-0812">Transmembrane</keyword>
<evidence type="ECO:0000313" key="4">
    <source>
        <dbReference type="EMBL" id="AUQ99052.1"/>
    </source>
</evidence>
<keyword evidence="1" id="KW-1133">Transmembrane helix</keyword>
<keyword evidence="6" id="KW-1185">Reference proteome</keyword>
<protein>
    <submittedName>
        <fullName evidence="3 4">Ion channel</fullName>
    </submittedName>
</protein>
<dbReference type="Proteomes" id="UP000236536">
    <property type="component" value="Chromosome"/>
</dbReference>
<feature type="domain" description="Potassium channel" evidence="2">
    <location>
        <begin position="66"/>
        <end position="135"/>
    </location>
</feature>
<reference evidence="4 5" key="1">
    <citation type="journal article" date="2017" name="Front. Microbiol.">
        <title>Phaeobacter piscinae sp. nov., a species of the Roseobacter group and potential aquaculture probiont.</title>
        <authorList>
            <person name="Sonnenschein E.C."/>
            <person name="Phippen C.B.W."/>
            <person name="Nielsen K.F."/>
            <person name="Mateiu R.V."/>
            <person name="Melchiorsen J."/>
            <person name="Gram L."/>
            <person name="Overmann J."/>
            <person name="Freese H.M."/>
        </authorList>
    </citation>
    <scope>NUCLEOTIDE SEQUENCE [LARGE SCALE GENOMIC DNA]</scope>
    <source>
        <strain evidence="4 5">P88</strain>
    </source>
</reference>